<reference evidence="2 3" key="1">
    <citation type="journal article" date="2013" name="PLoS Genet.">
        <title>Genomic mechanisms accounting for the adaptation to parasitism in nematode-trapping fungi.</title>
        <authorList>
            <person name="Meerupati T."/>
            <person name="Andersson K.M."/>
            <person name="Friman E."/>
            <person name="Kumar D."/>
            <person name="Tunlid A."/>
            <person name="Ahren D."/>
        </authorList>
    </citation>
    <scope>NUCLEOTIDE SEQUENCE [LARGE SCALE GENOMIC DNA]</scope>
    <source>
        <strain evidence="2 3">CBS 200.50</strain>
    </source>
</reference>
<protein>
    <submittedName>
        <fullName evidence="2">Uncharacterized protein</fullName>
    </submittedName>
</protein>
<keyword evidence="3" id="KW-1185">Reference proteome</keyword>
<name>S8A1N0_DACHA</name>
<organism evidence="2 3">
    <name type="scientific">Dactylellina haptotyla (strain CBS 200.50)</name>
    <name type="common">Nematode-trapping fungus</name>
    <name type="synonym">Monacrosporium haptotylum</name>
    <dbReference type="NCBI Taxonomy" id="1284197"/>
    <lineage>
        <taxon>Eukaryota</taxon>
        <taxon>Fungi</taxon>
        <taxon>Dikarya</taxon>
        <taxon>Ascomycota</taxon>
        <taxon>Pezizomycotina</taxon>
        <taxon>Orbiliomycetes</taxon>
        <taxon>Orbiliales</taxon>
        <taxon>Orbiliaceae</taxon>
        <taxon>Dactylellina</taxon>
    </lineage>
</organism>
<sequence length="423" mass="48130">MMFFSILLTLSILSPSTVALKLTGQICEPIQLFLDFVTRTPPRIPQFILDNQHPWIKENKYWIQRLPDSHHALCSLDSPYRPPQPSGITYPKDLYTKLVIGDSLLSTDRAGWENARALLEELQKCPAALNDIENLQVDIYIPLDLDSDHKASPPPELLQLFVDVLNAMSNLRHVYWKTSGRGYKDFENAFSQANLTLTSVRSLELGEKAGFLIPFCPNVEKLEDWEMALYSRSDLGLDPELRILEWAKELKKLTTMKLSFAWDVKLAEAMLDAMPQLKVLRITGLKRNRYYDEPEMETGDELKALLEVLKKFPNLEHVMFPESLGLYVGFEGGPWCGNEYFGPGGRELGRRVSKGDAEFTEKAAGIIISVLPGLKSFKIGSYSPTLDATGSGTPTMVWPWTGRMKEWTYEEWPHRLDEGDREL</sequence>
<dbReference type="Proteomes" id="UP000015100">
    <property type="component" value="Unassembled WGS sequence"/>
</dbReference>
<evidence type="ECO:0000313" key="2">
    <source>
        <dbReference type="EMBL" id="EPS36855.1"/>
    </source>
</evidence>
<feature type="chain" id="PRO_5004547446" evidence="1">
    <location>
        <begin position="20"/>
        <end position="423"/>
    </location>
</feature>
<dbReference type="HOGENOM" id="CLU_657218_0_0_1"/>
<dbReference type="Gene3D" id="3.80.10.10">
    <property type="entry name" value="Ribonuclease Inhibitor"/>
    <property type="match status" value="1"/>
</dbReference>
<accession>S8A1N0</accession>
<dbReference type="OrthoDB" id="3636801at2759"/>
<dbReference type="AlphaFoldDB" id="S8A1N0"/>
<dbReference type="eggNOG" id="ENOG502SP0I">
    <property type="taxonomic scope" value="Eukaryota"/>
</dbReference>
<evidence type="ECO:0000313" key="3">
    <source>
        <dbReference type="Proteomes" id="UP000015100"/>
    </source>
</evidence>
<proteinExistence type="predicted"/>
<keyword evidence="1" id="KW-0732">Signal</keyword>
<dbReference type="OMA" id="WPWTGRM"/>
<feature type="signal peptide" evidence="1">
    <location>
        <begin position="1"/>
        <end position="19"/>
    </location>
</feature>
<dbReference type="InterPro" id="IPR032675">
    <property type="entry name" value="LRR_dom_sf"/>
</dbReference>
<comment type="caution">
    <text evidence="2">The sequence shown here is derived from an EMBL/GenBank/DDBJ whole genome shotgun (WGS) entry which is preliminary data.</text>
</comment>
<reference evidence="3" key="2">
    <citation type="submission" date="2013-04" db="EMBL/GenBank/DDBJ databases">
        <title>Genomic mechanisms accounting for the adaptation to parasitism in nematode-trapping fungi.</title>
        <authorList>
            <person name="Ahren D.G."/>
        </authorList>
    </citation>
    <scope>NUCLEOTIDE SEQUENCE [LARGE SCALE GENOMIC DNA]</scope>
    <source>
        <strain evidence="3">CBS 200.50</strain>
    </source>
</reference>
<evidence type="ECO:0000256" key="1">
    <source>
        <dbReference type="SAM" id="SignalP"/>
    </source>
</evidence>
<gene>
    <name evidence="2" type="ORF">H072_9677</name>
</gene>
<dbReference type="EMBL" id="AQGS01000823">
    <property type="protein sequence ID" value="EPS36855.1"/>
    <property type="molecule type" value="Genomic_DNA"/>
</dbReference>